<feature type="transmembrane region" description="Helical" evidence="10">
    <location>
        <begin position="6"/>
        <end position="24"/>
    </location>
</feature>
<evidence type="ECO:0000256" key="10">
    <source>
        <dbReference type="SAM" id="Phobius"/>
    </source>
</evidence>
<keyword evidence="10" id="KW-0812">Transmembrane</keyword>
<dbReference type="SUPFAM" id="SSF48264">
    <property type="entry name" value="Cytochrome P450"/>
    <property type="match status" value="1"/>
</dbReference>
<keyword evidence="7 9" id="KW-0503">Monooxygenase</keyword>
<comment type="caution">
    <text evidence="11">The sequence shown here is derived from an EMBL/GenBank/DDBJ whole genome shotgun (WGS) entry which is preliminary data.</text>
</comment>
<evidence type="ECO:0000256" key="4">
    <source>
        <dbReference type="ARBA" id="ARBA00022723"/>
    </source>
</evidence>
<keyword evidence="6 8" id="KW-0408">Iron</keyword>
<sequence length="510" mass="57559">MEYQFPSFSILLTFLLFVFMILKFRKTLKTSHSTSNLPPGPWKLPLIGNMHQLAGSLPHHCLRDLAKKYGPMMYLQLGELSHIVVSSPETAKEIMKHHDINFAQRPHILAAKFATYGYTDIAFAPYGDYWRQLRKICTLELLSARRVQSFRSIREEEVSNLIRSIASNAGLSINLTQLLYSLTNDMTARAAFGGKCKDQKAFVLISQKLMKLSGGFSLADMFPSVKLLQVISRMTSELQRVCEEADKILDRIVNEHTTRKATGTIGDGDEEDLVDVLLNLQYQGDLEVPLTTENVKAVIQDLFIAGTETSSTTIVWAVSEMLKNPRVLEKAQAEVRQVFDKKGNVVDEASLHELAYLKLVIKETFRLHPPIPLLLPRECRESCKIDGYDIPVGSNVIVNAWAIGRDPNYWTEPESFYPERFLDSSIDYKGANFELIPFGAGRRMCPGLSYGIASVELALANLLYHFNWKLPNGTENEDLDMTETFGTAVKRKNELYLIPIPYHSPPSNCT</sequence>
<evidence type="ECO:0000256" key="6">
    <source>
        <dbReference type="ARBA" id="ARBA00023004"/>
    </source>
</evidence>
<accession>A0AAE0A465</accession>
<evidence type="ECO:0000256" key="9">
    <source>
        <dbReference type="RuleBase" id="RU000461"/>
    </source>
</evidence>
<protein>
    <recommendedName>
        <fullName evidence="13">Cytochrome P450</fullName>
    </recommendedName>
</protein>
<evidence type="ECO:0000256" key="8">
    <source>
        <dbReference type="PIRSR" id="PIRSR602401-1"/>
    </source>
</evidence>
<evidence type="ECO:0008006" key="13">
    <source>
        <dbReference type="Google" id="ProtNLM"/>
    </source>
</evidence>
<dbReference type="PRINTS" id="PR00463">
    <property type="entry name" value="EP450I"/>
</dbReference>
<dbReference type="Proteomes" id="UP001281410">
    <property type="component" value="Unassembled WGS sequence"/>
</dbReference>
<evidence type="ECO:0000256" key="5">
    <source>
        <dbReference type="ARBA" id="ARBA00023002"/>
    </source>
</evidence>
<keyword evidence="10" id="KW-0472">Membrane</keyword>
<evidence type="ECO:0000313" key="11">
    <source>
        <dbReference type="EMBL" id="KAK3199957.1"/>
    </source>
</evidence>
<dbReference type="PRINTS" id="PR00385">
    <property type="entry name" value="P450"/>
</dbReference>
<organism evidence="11 12">
    <name type="scientific">Dipteronia sinensis</name>
    <dbReference type="NCBI Taxonomy" id="43782"/>
    <lineage>
        <taxon>Eukaryota</taxon>
        <taxon>Viridiplantae</taxon>
        <taxon>Streptophyta</taxon>
        <taxon>Embryophyta</taxon>
        <taxon>Tracheophyta</taxon>
        <taxon>Spermatophyta</taxon>
        <taxon>Magnoliopsida</taxon>
        <taxon>eudicotyledons</taxon>
        <taxon>Gunneridae</taxon>
        <taxon>Pentapetalae</taxon>
        <taxon>rosids</taxon>
        <taxon>malvids</taxon>
        <taxon>Sapindales</taxon>
        <taxon>Sapindaceae</taxon>
        <taxon>Hippocastanoideae</taxon>
        <taxon>Acereae</taxon>
        <taxon>Dipteronia</taxon>
    </lineage>
</organism>
<keyword evidence="4 8" id="KW-0479">Metal-binding</keyword>
<keyword evidence="12" id="KW-1185">Reference proteome</keyword>
<evidence type="ECO:0000256" key="7">
    <source>
        <dbReference type="ARBA" id="ARBA00023033"/>
    </source>
</evidence>
<dbReference type="GO" id="GO:0005506">
    <property type="term" value="F:iron ion binding"/>
    <property type="evidence" value="ECO:0007669"/>
    <property type="project" value="InterPro"/>
</dbReference>
<reference evidence="11" key="1">
    <citation type="journal article" date="2023" name="Plant J.">
        <title>Genome sequences and population genomics provide insights into the demographic history, inbreeding, and mutation load of two 'living fossil' tree species of Dipteronia.</title>
        <authorList>
            <person name="Feng Y."/>
            <person name="Comes H.P."/>
            <person name="Chen J."/>
            <person name="Zhu S."/>
            <person name="Lu R."/>
            <person name="Zhang X."/>
            <person name="Li P."/>
            <person name="Qiu J."/>
            <person name="Olsen K.M."/>
            <person name="Qiu Y."/>
        </authorList>
    </citation>
    <scope>NUCLEOTIDE SEQUENCE</scope>
    <source>
        <strain evidence="11">NBL</strain>
    </source>
</reference>
<keyword evidence="3 8" id="KW-0349">Heme</keyword>
<evidence type="ECO:0000256" key="3">
    <source>
        <dbReference type="ARBA" id="ARBA00022617"/>
    </source>
</evidence>
<dbReference type="PROSITE" id="PS00086">
    <property type="entry name" value="CYTOCHROME_P450"/>
    <property type="match status" value="1"/>
</dbReference>
<name>A0AAE0A465_9ROSI</name>
<dbReference type="InterPro" id="IPR002401">
    <property type="entry name" value="Cyt_P450_E_grp-I"/>
</dbReference>
<dbReference type="GO" id="GO:0020037">
    <property type="term" value="F:heme binding"/>
    <property type="evidence" value="ECO:0007669"/>
    <property type="project" value="InterPro"/>
</dbReference>
<keyword evidence="10" id="KW-1133">Transmembrane helix</keyword>
<dbReference type="InterPro" id="IPR036396">
    <property type="entry name" value="Cyt_P450_sf"/>
</dbReference>
<comment type="cofactor">
    <cofactor evidence="1 8">
        <name>heme</name>
        <dbReference type="ChEBI" id="CHEBI:30413"/>
    </cofactor>
</comment>
<dbReference type="Gene3D" id="1.10.630.10">
    <property type="entry name" value="Cytochrome P450"/>
    <property type="match status" value="1"/>
</dbReference>
<feature type="binding site" description="axial binding residue" evidence="8">
    <location>
        <position position="445"/>
    </location>
    <ligand>
        <name>heme</name>
        <dbReference type="ChEBI" id="CHEBI:30413"/>
    </ligand>
    <ligandPart>
        <name>Fe</name>
        <dbReference type="ChEBI" id="CHEBI:18248"/>
    </ligandPart>
</feature>
<proteinExistence type="inferred from homology"/>
<evidence type="ECO:0000256" key="2">
    <source>
        <dbReference type="ARBA" id="ARBA00010617"/>
    </source>
</evidence>
<dbReference type="GO" id="GO:0004497">
    <property type="term" value="F:monooxygenase activity"/>
    <property type="evidence" value="ECO:0007669"/>
    <property type="project" value="UniProtKB-KW"/>
</dbReference>
<evidence type="ECO:0000256" key="1">
    <source>
        <dbReference type="ARBA" id="ARBA00001971"/>
    </source>
</evidence>
<dbReference type="AlphaFoldDB" id="A0AAE0A465"/>
<dbReference type="FunFam" id="1.10.630.10:FF:000008">
    <property type="entry name" value="Cytochrome P450 71D8"/>
    <property type="match status" value="1"/>
</dbReference>
<evidence type="ECO:0000313" key="12">
    <source>
        <dbReference type="Proteomes" id="UP001281410"/>
    </source>
</evidence>
<dbReference type="PANTHER" id="PTHR47955">
    <property type="entry name" value="CYTOCHROME P450 FAMILY 71 PROTEIN"/>
    <property type="match status" value="1"/>
</dbReference>
<dbReference type="CDD" id="cd11072">
    <property type="entry name" value="CYP71-like"/>
    <property type="match status" value="1"/>
</dbReference>
<dbReference type="InterPro" id="IPR001128">
    <property type="entry name" value="Cyt_P450"/>
</dbReference>
<dbReference type="EMBL" id="JANJYJ010000007">
    <property type="protein sequence ID" value="KAK3199957.1"/>
    <property type="molecule type" value="Genomic_DNA"/>
</dbReference>
<keyword evidence="5 9" id="KW-0560">Oxidoreductase</keyword>
<dbReference type="InterPro" id="IPR017972">
    <property type="entry name" value="Cyt_P450_CS"/>
</dbReference>
<dbReference type="Pfam" id="PF00067">
    <property type="entry name" value="p450"/>
    <property type="match status" value="1"/>
</dbReference>
<dbReference type="PANTHER" id="PTHR47955:SF8">
    <property type="entry name" value="CYTOCHROME P450 71D11-LIKE"/>
    <property type="match status" value="1"/>
</dbReference>
<gene>
    <name evidence="11" type="ORF">Dsin_023372</name>
</gene>
<comment type="similarity">
    <text evidence="2 9">Belongs to the cytochrome P450 family.</text>
</comment>
<dbReference type="GO" id="GO:0016705">
    <property type="term" value="F:oxidoreductase activity, acting on paired donors, with incorporation or reduction of molecular oxygen"/>
    <property type="evidence" value="ECO:0007669"/>
    <property type="project" value="InterPro"/>
</dbReference>